<gene>
    <name evidence="1" type="ORF">P2G67_00915</name>
</gene>
<sequence>MRRVGLFLILLLIVGLIGAAAALLVVDVERPTQTVEKVVPDARMDD</sequence>
<dbReference type="Proteomes" id="UP001215503">
    <property type="component" value="Unassembled WGS sequence"/>
</dbReference>
<reference evidence="1 2" key="1">
    <citation type="submission" date="2023-03" db="EMBL/GenBank/DDBJ databases">
        <title>Fodinicurvata sp. CAU 1616 isolated from sea sendiment.</title>
        <authorList>
            <person name="Kim W."/>
        </authorList>
    </citation>
    <scope>NUCLEOTIDE SEQUENCE [LARGE SCALE GENOMIC DNA]</scope>
    <source>
        <strain evidence="1 2">CAU 1616</strain>
    </source>
</reference>
<name>A0ABT5YHW2_9PROT</name>
<dbReference type="EMBL" id="JARHUD010000001">
    <property type="protein sequence ID" value="MDF2094531.1"/>
    <property type="molecule type" value="Genomic_DNA"/>
</dbReference>
<proteinExistence type="predicted"/>
<comment type="caution">
    <text evidence="1">The sequence shown here is derived from an EMBL/GenBank/DDBJ whole genome shotgun (WGS) entry which is preliminary data.</text>
</comment>
<accession>A0ABT5YHW2</accession>
<dbReference type="RefSeq" id="WP_275819122.1">
    <property type="nucleotide sequence ID" value="NZ_JARHUD010000001.1"/>
</dbReference>
<evidence type="ECO:0000313" key="2">
    <source>
        <dbReference type="Proteomes" id="UP001215503"/>
    </source>
</evidence>
<organism evidence="1 2">
    <name type="scientific">Aquibaculum arenosum</name>
    <dbReference type="NCBI Taxonomy" id="3032591"/>
    <lineage>
        <taxon>Bacteria</taxon>
        <taxon>Pseudomonadati</taxon>
        <taxon>Pseudomonadota</taxon>
        <taxon>Alphaproteobacteria</taxon>
        <taxon>Rhodospirillales</taxon>
        <taxon>Rhodovibrionaceae</taxon>
        <taxon>Aquibaculum</taxon>
    </lineage>
</organism>
<keyword evidence="2" id="KW-1185">Reference proteome</keyword>
<protein>
    <submittedName>
        <fullName evidence="1">Uncharacterized protein</fullName>
    </submittedName>
</protein>
<evidence type="ECO:0000313" key="1">
    <source>
        <dbReference type="EMBL" id="MDF2094531.1"/>
    </source>
</evidence>